<dbReference type="PRINTS" id="PR00111">
    <property type="entry name" value="ABHYDROLASE"/>
</dbReference>
<proteinExistence type="predicted"/>
<organism evidence="2 3">
    <name type="scientific">Hydrogenophaga luteola</name>
    <dbReference type="NCBI Taxonomy" id="1591122"/>
    <lineage>
        <taxon>Bacteria</taxon>
        <taxon>Pseudomonadati</taxon>
        <taxon>Pseudomonadota</taxon>
        <taxon>Betaproteobacteria</taxon>
        <taxon>Burkholderiales</taxon>
        <taxon>Comamonadaceae</taxon>
        <taxon>Hydrogenophaga</taxon>
    </lineage>
</organism>
<dbReference type="GO" id="GO:0016787">
    <property type="term" value="F:hydrolase activity"/>
    <property type="evidence" value="ECO:0007669"/>
    <property type="project" value="UniProtKB-KW"/>
</dbReference>
<accession>A0ABV7W1V0</accession>
<gene>
    <name evidence="2" type="ORF">ACFOPI_05310</name>
</gene>
<comment type="caution">
    <text evidence="2">The sequence shown here is derived from an EMBL/GenBank/DDBJ whole genome shotgun (WGS) entry which is preliminary data.</text>
</comment>
<sequence>MNTARLFHRVHGPDGAPVVVVLHPLATHSALWQPQLPAWSGRFRVVCVDLPGHGRSPVLPDVTTLGQYAEEVRLVLDALGVDRAALVGLSLGGMVAQAFALAWPERTRALVLAHTSARTERAIRDLWSTRLQQAADEGMAAQVPAILGRWFPPDFAAVAPMTLQWVAEQIASTPFDGYAAAIGAIQRLDHLDQLHRITAPALVIAGELDAAAPPALARLMADRLPHATLTTLPDCGHIGNVQQALAFTETVGAFLVQSLEPPAFP</sequence>
<dbReference type="Gene3D" id="3.40.50.1820">
    <property type="entry name" value="alpha/beta hydrolase"/>
    <property type="match status" value="1"/>
</dbReference>
<dbReference type="Proteomes" id="UP001595729">
    <property type="component" value="Unassembled WGS sequence"/>
</dbReference>
<dbReference type="EMBL" id="JBHRXX010000002">
    <property type="protein sequence ID" value="MFC3683001.1"/>
    <property type="molecule type" value="Genomic_DNA"/>
</dbReference>
<feature type="domain" description="AB hydrolase-1" evidence="1">
    <location>
        <begin position="17"/>
        <end position="240"/>
    </location>
</feature>
<evidence type="ECO:0000259" key="1">
    <source>
        <dbReference type="Pfam" id="PF00561"/>
    </source>
</evidence>
<dbReference type="InterPro" id="IPR029058">
    <property type="entry name" value="AB_hydrolase_fold"/>
</dbReference>
<dbReference type="Pfam" id="PF00561">
    <property type="entry name" value="Abhydrolase_1"/>
    <property type="match status" value="1"/>
</dbReference>
<dbReference type="RefSeq" id="WP_382171778.1">
    <property type="nucleotide sequence ID" value="NZ_JBHRXX010000002.1"/>
</dbReference>
<dbReference type="SUPFAM" id="SSF53474">
    <property type="entry name" value="alpha/beta-Hydrolases"/>
    <property type="match status" value="1"/>
</dbReference>
<dbReference type="InterPro" id="IPR000073">
    <property type="entry name" value="AB_hydrolase_1"/>
</dbReference>
<evidence type="ECO:0000313" key="2">
    <source>
        <dbReference type="EMBL" id="MFC3683001.1"/>
    </source>
</evidence>
<name>A0ABV7W1V0_9BURK</name>
<evidence type="ECO:0000313" key="3">
    <source>
        <dbReference type="Proteomes" id="UP001595729"/>
    </source>
</evidence>
<reference evidence="3" key="1">
    <citation type="journal article" date="2019" name="Int. J. Syst. Evol. Microbiol.">
        <title>The Global Catalogue of Microorganisms (GCM) 10K type strain sequencing project: providing services to taxonomists for standard genome sequencing and annotation.</title>
        <authorList>
            <consortium name="The Broad Institute Genomics Platform"/>
            <consortium name="The Broad Institute Genome Sequencing Center for Infectious Disease"/>
            <person name="Wu L."/>
            <person name="Ma J."/>
        </authorList>
    </citation>
    <scope>NUCLEOTIDE SEQUENCE [LARGE SCALE GENOMIC DNA]</scope>
    <source>
        <strain evidence="3">KCTC 42501</strain>
    </source>
</reference>
<dbReference type="PANTHER" id="PTHR43798">
    <property type="entry name" value="MONOACYLGLYCEROL LIPASE"/>
    <property type="match status" value="1"/>
</dbReference>
<keyword evidence="3" id="KW-1185">Reference proteome</keyword>
<protein>
    <submittedName>
        <fullName evidence="2">Alpha/beta fold hydrolase</fullName>
    </submittedName>
</protein>
<dbReference type="InterPro" id="IPR050266">
    <property type="entry name" value="AB_hydrolase_sf"/>
</dbReference>
<dbReference type="PANTHER" id="PTHR43798:SF33">
    <property type="entry name" value="HYDROLASE, PUTATIVE (AFU_ORTHOLOGUE AFUA_2G14860)-RELATED"/>
    <property type="match status" value="1"/>
</dbReference>
<keyword evidence="2" id="KW-0378">Hydrolase</keyword>